<protein>
    <recommendedName>
        <fullName evidence="2">SF4 helicase domain-containing protein</fullName>
    </recommendedName>
</protein>
<evidence type="ECO:0000313" key="3">
    <source>
        <dbReference type="EMBL" id="CAD5227632.1"/>
    </source>
</evidence>
<feature type="compositionally biased region" description="Polar residues" evidence="1">
    <location>
        <begin position="23"/>
        <end position="32"/>
    </location>
</feature>
<evidence type="ECO:0000313" key="4">
    <source>
        <dbReference type="Proteomes" id="UP000614601"/>
    </source>
</evidence>
<evidence type="ECO:0000256" key="1">
    <source>
        <dbReference type="SAM" id="MobiDB-lite"/>
    </source>
</evidence>
<dbReference type="SUPFAM" id="SSF56731">
    <property type="entry name" value="DNA primase core"/>
    <property type="match status" value="1"/>
</dbReference>
<dbReference type="InterPro" id="IPR027417">
    <property type="entry name" value="P-loop_NTPase"/>
</dbReference>
<dbReference type="PROSITE" id="PS51199">
    <property type="entry name" value="SF4_HELICASE"/>
    <property type="match status" value="1"/>
</dbReference>
<comment type="caution">
    <text evidence="3">The sequence shown here is derived from an EMBL/GenBank/DDBJ whole genome shotgun (WGS) entry which is preliminary data.</text>
</comment>
<dbReference type="GO" id="GO:0043139">
    <property type="term" value="F:5'-3' DNA helicase activity"/>
    <property type="evidence" value="ECO:0007669"/>
    <property type="project" value="InterPro"/>
</dbReference>
<dbReference type="Gene3D" id="3.40.50.300">
    <property type="entry name" value="P-loop containing nucleotide triphosphate hydrolases"/>
    <property type="match status" value="1"/>
</dbReference>
<dbReference type="GO" id="GO:0003697">
    <property type="term" value="F:single-stranded DNA binding"/>
    <property type="evidence" value="ECO:0007669"/>
    <property type="project" value="InterPro"/>
</dbReference>
<dbReference type="GO" id="GO:0005524">
    <property type="term" value="F:ATP binding"/>
    <property type="evidence" value="ECO:0007669"/>
    <property type="project" value="InterPro"/>
</dbReference>
<feature type="compositionally biased region" description="Basic residues" evidence="1">
    <location>
        <begin position="382"/>
        <end position="393"/>
    </location>
</feature>
<feature type="region of interest" description="Disordered" evidence="1">
    <location>
        <begin position="429"/>
        <end position="484"/>
    </location>
</feature>
<dbReference type="AlphaFoldDB" id="A0A811LKJ3"/>
<proteinExistence type="predicted"/>
<dbReference type="InterPro" id="IPR007694">
    <property type="entry name" value="DNA_helicase_DnaB-like_C"/>
</dbReference>
<reference evidence="3" key="1">
    <citation type="submission" date="2020-09" db="EMBL/GenBank/DDBJ databases">
        <authorList>
            <person name="Kikuchi T."/>
        </authorList>
    </citation>
    <scope>NUCLEOTIDE SEQUENCE</scope>
    <source>
        <strain evidence="3">SH1</strain>
    </source>
</reference>
<dbReference type="EMBL" id="CAJFCW020000006">
    <property type="protein sequence ID" value="CAG9123449.1"/>
    <property type="molecule type" value="Genomic_DNA"/>
</dbReference>
<dbReference type="Proteomes" id="UP000614601">
    <property type="component" value="Unassembled WGS sequence"/>
</dbReference>
<feature type="compositionally biased region" description="Polar residues" evidence="1">
    <location>
        <begin position="305"/>
        <end position="329"/>
    </location>
</feature>
<dbReference type="EMBL" id="CAJFDH010000006">
    <property type="protein sequence ID" value="CAD5227632.1"/>
    <property type="molecule type" value="Genomic_DNA"/>
</dbReference>
<feature type="region of interest" description="Disordered" evidence="1">
    <location>
        <begin position="284"/>
        <end position="393"/>
    </location>
</feature>
<dbReference type="OrthoDB" id="275278at2759"/>
<gene>
    <name evidence="3" type="ORF">BOKJ2_LOCUS12270</name>
</gene>
<accession>A0A811LKJ3</accession>
<organism evidence="3 4">
    <name type="scientific">Bursaphelenchus okinawaensis</name>
    <dbReference type="NCBI Taxonomy" id="465554"/>
    <lineage>
        <taxon>Eukaryota</taxon>
        <taxon>Metazoa</taxon>
        <taxon>Ecdysozoa</taxon>
        <taxon>Nematoda</taxon>
        <taxon>Chromadorea</taxon>
        <taxon>Rhabditida</taxon>
        <taxon>Tylenchina</taxon>
        <taxon>Tylenchomorpha</taxon>
        <taxon>Aphelenchoidea</taxon>
        <taxon>Aphelenchoididae</taxon>
        <taxon>Bursaphelenchus</taxon>
    </lineage>
</organism>
<feature type="region of interest" description="Disordered" evidence="1">
    <location>
        <begin position="23"/>
        <end position="62"/>
    </location>
</feature>
<dbReference type="GO" id="GO:0006264">
    <property type="term" value="P:mitochondrial DNA replication"/>
    <property type="evidence" value="ECO:0007669"/>
    <property type="project" value="TreeGrafter"/>
</dbReference>
<feature type="compositionally biased region" description="Polar residues" evidence="1">
    <location>
        <begin position="206"/>
        <end position="235"/>
    </location>
</feature>
<dbReference type="PANTHER" id="PTHR12873:SF0">
    <property type="entry name" value="TWINKLE MTDNA HELICASE"/>
    <property type="match status" value="1"/>
</dbReference>
<feature type="domain" description="SF4 helicase" evidence="2">
    <location>
        <begin position="728"/>
        <end position="1014"/>
    </location>
</feature>
<feature type="compositionally biased region" description="Polar residues" evidence="1">
    <location>
        <begin position="285"/>
        <end position="298"/>
    </location>
</feature>
<feature type="compositionally biased region" description="Low complexity" evidence="1">
    <location>
        <begin position="336"/>
        <end position="365"/>
    </location>
</feature>
<dbReference type="Pfam" id="PF13481">
    <property type="entry name" value="AAA_25"/>
    <property type="match status" value="1"/>
</dbReference>
<dbReference type="InterPro" id="IPR027032">
    <property type="entry name" value="Twinkle-like"/>
</dbReference>
<dbReference type="SUPFAM" id="SSF52540">
    <property type="entry name" value="P-loop containing nucleoside triphosphate hydrolases"/>
    <property type="match status" value="1"/>
</dbReference>
<feature type="region of interest" description="Disordered" evidence="1">
    <location>
        <begin position="202"/>
        <end position="235"/>
    </location>
</feature>
<feature type="compositionally biased region" description="Polar residues" evidence="1">
    <location>
        <begin position="433"/>
        <end position="458"/>
    </location>
</feature>
<dbReference type="PANTHER" id="PTHR12873">
    <property type="entry name" value="T7-LIKE MITOCHONDRIAL DNA HELICASE"/>
    <property type="match status" value="1"/>
</dbReference>
<keyword evidence="4" id="KW-1185">Reference proteome</keyword>
<dbReference type="GO" id="GO:0005739">
    <property type="term" value="C:mitochondrion"/>
    <property type="evidence" value="ECO:0007669"/>
    <property type="project" value="TreeGrafter"/>
</dbReference>
<evidence type="ECO:0000259" key="2">
    <source>
        <dbReference type="PROSITE" id="PS51199"/>
    </source>
</evidence>
<sequence length="1015" mass="115216">MSRHQQTDEDKDHKKSVAFVVDFNSSPTTSSPPIKMAETPTQKKKTVPPLAKKPGKTLKPNPIDELDRVALTGIEELDSDLFDNISYLDLMTKKHDRDERKRREHLENLRRLREGLVLRRQDIPCCEGGAEGLPGCKGGVDSTPYCGCNSGRVTEVDEDSIEEQGLGTSDSSTGEDRMVTVRRDENGDACWELRRKSSLKSRRPSFVSSDLRGTSSSLHHNTVNSHRNSITTSDMTTKVPWRKRIRDYGSQNEDDSASEQDTVSDEYDKYNKWYWDSDSRPILRSKSNSRPLSNSTVPNRPFGRTTVNRRPLSRSTSASRCYSKPSSRYDNSDAFSRLFPSSRPSSRHLSSSRPLSRSSTTISRPSSKHDAERHLNLGLSARRQKSLNGKPRRSVRYLDDYALYIPPPDDTETDEPYITIKTPSRFAEKLSARGQSNTNELESFTNPEPASDATANSDESTDLASDPDGADNKPPPAQAPTPTMAVDPTIRHLWNDAIDLAEVRNVDDQAEFRSLLAQLGIDQISAATLSRYNVRGHMDHYDHPALCYPRYRGSATRNKIPCGLKIIRCLGDKLEKENLPDEDVKPSKFSGIFGYHMITPSDNRVVLTTNERDALAVYDSTNGIPALSLPCGEKLDHSVMSYLEDFDLIYLWFPLIHEKYAKDYASYLNSARCYIITKPERPVELLRDERAGEILKGILEAVRVRYRGFRSLIDIREEVKNEIVQSNSRTVGFATWKRLDALNRYLRGFRPGELTVLTGGTGYGKTTFLCEYSMDLFSQGVRTLFCSFEMPDEKILKWMLVQFAAPAHIRSLARSRTYHNGLKLPLHRIDHHQTVEAWLDKFERSHGEMIIMKTNEFRNKTVSQMADEIQAQVVAAGIQHVVIDNLQFLVGMATLTNEGSTAQDKYNTQDRFIGRLRRMANDLGIHITVVVHTRKITDAEDLELQHIGGSARITQEADNVLAIQRRRDPVDRSRERKFLYILKNRYGGRRVESDRLEMIFQQATYTYSLVDHTKG</sequence>
<name>A0A811LKJ3_9BILA</name>
<dbReference type="Proteomes" id="UP000783686">
    <property type="component" value="Unassembled WGS sequence"/>
</dbReference>